<keyword evidence="2 4" id="KW-0863">Zinc-finger</keyword>
<dbReference type="Gene3D" id="3.30.40.10">
    <property type="entry name" value="Zinc/RING finger domain, C3HC4 (zinc finger)"/>
    <property type="match status" value="1"/>
</dbReference>
<dbReference type="Pfam" id="PF13639">
    <property type="entry name" value="zf-RING_2"/>
    <property type="match status" value="1"/>
</dbReference>
<keyword evidence="1" id="KW-0479">Metal-binding</keyword>
<evidence type="ECO:0000313" key="7">
    <source>
        <dbReference type="Proteomes" id="UP000676310"/>
    </source>
</evidence>
<dbReference type="SMART" id="SM00184">
    <property type="entry name" value="RING"/>
    <property type="match status" value="1"/>
</dbReference>
<dbReference type="SUPFAM" id="SSF57850">
    <property type="entry name" value="RING/U-box"/>
    <property type="match status" value="1"/>
</dbReference>
<dbReference type="OrthoDB" id="3690618at2759"/>
<organism evidence="6 7">
    <name type="scientific">Alternaria atra</name>
    <dbReference type="NCBI Taxonomy" id="119953"/>
    <lineage>
        <taxon>Eukaryota</taxon>
        <taxon>Fungi</taxon>
        <taxon>Dikarya</taxon>
        <taxon>Ascomycota</taxon>
        <taxon>Pezizomycotina</taxon>
        <taxon>Dothideomycetes</taxon>
        <taxon>Pleosporomycetidae</taxon>
        <taxon>Pleosporales</taxon>
        <taxon>Pleosporineae</taxon>
        <taxon>Pleosporaceae</taxon>
        <taxon>Alternaria</taxon>
        <taxon>Alternaria sect. Ulocladioides</taxon>
    </lineage>
</organism>
<dbReference type="GO" id="GO:0008270">
    <property type="term" value="F:zinc ion binding"/>
    <property type="evidence" value="ECO:0007669"/>
    <property type="project" value="UniProtKB-KW"/>
</dbReference>
<dbReference type="Proteomes" id="UP000676310">
    <property type="component" value="Unassembled WGS sequence"/>
</dbReference>
<comment type="caution">
    <text evidence="6">The sequence shown here is derived from an EMBL/GenBank/DDBJ whole genome shotgun (WGS) entry which is preliminary data.</text>
</comment>
<evidence type="ECO:0000256" key="3">
    <source>
        <dbReference type="ARBA" id="ARBA00022833"/>
    </source>
</evidence>
<evidence type="ECO:0000256" key="1">
    <source>
        <dbReference type="ARBA" id="ARBA00022723"/>
    </source>
</evidence>
<sequence length="360" mass="40447">MTYFPAQSREQYFRSYIKPSGPSDDPVCPICFEDWNPDTSPIVQTMCSHTFHRFCLAKWLYGIGMEVCPNTCPSCRAVCFPEHSEQEAHNVNHVLVPGLGADSNYASNNVFEAIATHIEGVVAPLLELEEIYARFGIDLECSDEPSRFLQAMEQVISAGVALSRIPLNLHEGWMPMLAPHLNDWLTVKFLVASLFVTTQWPLMTPDQWTDVLAARNRIGRVAFYSTDFGSSTVVAWLEHINDRHDAQYEILISGYFPNATFARWKETNTAGRVVNAGYRDCTITNTNSMTYINIPGTDLSPGPVLYFQGNSLWISERVIGNIVGFSIDEDSRTVVVRSSANHTFKVVFSQHELREDGGFL</sequence>
<dbReference type="RefSeq" id="XP_043172439.1">
    <property type="nucleotide sequence ID" value="XM_043316504.1"/>
</dbReference>
<dbReference type="EMBL" id="CAJRGZ010000023">
    <property type="protein sequence ID" value="CAG5178778.1"/>
    <property type="molecule type" value="Genomic_DNA"/>
</dbReference>
<proteinExistence type="predicted"/>
<evidence type="ECO:0000313" key="6">
    <source>
        <dbReference type="EMBL" id="CAG5178778.1"/>
    </source>
</evidence>
<dbReference type="InterPro" id="IPR013083">
    <property type="entry name" value="Znf_RING/FYVE/PHD"/>
</dbReference>
<dbReference type="InterPro" id="IPR001841">
    <property type="entry name" value="Znf_RING"/>
</dbReference>
<name>A0A8J2I7P5_9PLEO</name>
<keyword evidence="3" id="KW-0862">Zinc</keyword>
<dbReference type="PROSITE" id="PS50089">
    <property type="entry name" value="ZF_RING_2"/>
    <property type="match status" value="1"/>
</dbReference>
<evidence type="ECO:0000256" key="2">
    <source>
        <dbReference type="ARBA" id="ARBA00022771"/>
    </source>
</evidence>
<keyword evidence="7" id="KW-1185">Reference proteome</keyword>
<dbReference type="PANTHER" id="PTHR45969">
    <property type="entry name" value="RING ZINC FINGER PROTEIN-RELATED"/>
    <property type="match status" value="1"/>
</dbReference>
<accession>A0A8J2I7P5</accession>
<evidence type="ECO:0000256" key="4">
    <source>
        <dbReference type="PROSITE-ProRule" id="PRU00175"/>
    </source>
</evidence>
<gene>
    <name evidence="6" type="ORF">ALTATR162_LOCUS8871</name>
</gene>
<protein>
    <recommendedName>
        <fullName evidence="5">RING-type domain-containing protein</fullName>
    </recommendedName>
</protein>
<reference evidence="6" key="1">
    <citation type="submission" date="2021-05" db="EMBL/GenBank/DDBJ databases">
        <authorList>
            <person name="Stam R."/>
        </authorList>
    </citation>
    <scope>NUCLEOTIDE SEQUENCE</scope>
    <source>
        <strain evidence="6">CS162</strain>
    </source>
</reference>
<feature type="domain" description="RING-type" evidence="5">
    <location>
        <begin position="28"/>
        <end position="76"/>
    </location>
</feature>
<evidence type="ECO:0000259" key="5">
    <source>
        <dbReference type="PROSITE" id="PS50089"/>
    </source>
</evidence>
<dbReference type="AlphaFoldDB" id="A0A8J2I7P5"/>
<dbReference type="GeneID" id="67021029"/>